<name>A0A8J4A4C5_9ACTN</name>
<protein>
    <submittedName>
        <fullName evidence="2">General stress protein</fullName>
    </submittedName>
</protein>
<proteinExistence type="predicted"/>
<keyword evidence="3" id="KW-1185">Reference proteome</keyword>
<comment type="caution">
    <text evidence="2">The sequence shown here is derived from an EMBL/GenBank/DDBJ whole genome shotgun (WGS) entry which is preliminary data.</text>
</comment>
<gene>
    <name evidence="2" type="ORF">Voc01_089200</name>
</gene>
<dbReference type="AlphaFoldDB" id="A0A8J4A4C5"/>
<evidence type="ECO:0000313" key="3">
    <source>
        <dbReference type="Proteomes" id="UP000635606"/>
    </source>
</evidence>
<accession>A0A8J4A4C5</accession>
<dbReference type="Gene3D" id="2.30.110.10">
    <property type="entry name" value="Electron Transport, Fmn-binding Protein, Chain A"/>
    <property type="match status" value="1"/>
</dbReference>
<organism evidence="2 3">
    <name type="scientific">Virgisporangium ochraceum</name>
    <dbReference type="NCBI Taxonomy" id="65505"/>
    <lineage>
        <taxon>Bacteria</taxon>
        <taxon>Bacillati</taxon>
        <taxon>Actinomycetota</taxon>
        <taxon>Actinomycetes</taxon>
        <taxon>Micromonosporales</taxon>
        <taxon>Micromonosporaceae</taxon>
        <taxon>Virgisporangium</taxon>
    </lineage>
</organism>
<evidence type="ECO:0000313" key="2">
    <source>
        <dbReference type="EMBL" id="GIJ74003.1"/>
    </source>
</evidence>
<dbReference type="EMBL" id="BOPH01000128">
    <property type="protein sequence ID" value="GIJ74003.1"/>
    <property type="molecule type" value="Genomic_DNA"/>
</dbReference>
<evidence type="ECO:0000259" key="1">
    <source>
        <dbReference type="Pfam" id="PF16242"/>
    </source>
</evidence>
<feature type="domain" description="General stress protein FMN-binding split barrel" evidence="1">
    <location>
        <begin position="17"/>
        <end position="156"/>
    </location>
</feature>
<dbReference type="PANTHER" id="PTHR34818:SF1">
    <property type="entry name" value="PROTEIN BLI-3"/>
    <property type="match status" value="1"/>
</dbReference>
<dbReference type="SUPFAM" id="SSF50475">
    <property type="entry name" value="FMN-binding split barrel"/>
    <property type="match status" value="1"/>
</dbReference>
<dbReference type="RefSeq" id="WP_203933814.1">
    <property type="nucleotide sequence ID" value="NZ_BOPH01000128.1"/>
</dbReference>
<dbReference type="InterPro" id="IPR052917">
    <property type="entry name" value="Stress-Dev_Protein"/>
</dbReference>
<reference evidence="2" key="1">
    <citation type="submission" date="2021-01" db="EMBL/GenBank/DDBJ databases">
        <title>Whole genome shotgun sequence of Virgisporangium ochraceum NBRC 16418.</title>
        <authorList>
            <person name="Komaki H."/>
            <person name="Tamura T."/>
        </authorList>
    </citation>
    <scope>NUCLEOTIDE SEQUENCE</scope>
    <source>
        <strain evidence="2">NBRC 16418</strain>
    </source>
</reference>
<dbReference type="InterPro" id="IPR012349">
    <property type="entry name" value="Split_barrel_FMN-bd"/>
</dbReference>
<dbReference type="Pfam" id="PF16242">
    <property type="entry name" value="Pyrid_ox_like"/>
    <property type="match status" value="1"/>
</dbReference>
<dbReference type="PANTHER" id="PTHR34818">
    <property type="entry name" value="PROTEIN BLI-3"/>
    <property type="match status" value="1"/>
</dbReference>
<dbReference type="InterPro" id="IPR038725">
    <property type="entry name" value="YdaG_split_barrel_FMN-bd"/>
</dbReference>
<dbReference type="Proteomes" id="UP000635606">
    <property type="component" value="Unassembled WGS sequence"/>
</dbReference>
<sequence>MSAELNHTAEHTADPEARAKVTELIRGGRICMFTTMTADGRHVSRPMGLQEVEFDGDLWFFSYDDSPKIDEIRTHPQVNVAFGTKNNAWVSVSGTAEVVHDRAKAEELWSAPLKAWFPEGLDTPGLTLIRVHADSAEYWDAPHGKVVTLIQYAASVALHRNPPIGENKVVDL</sequence>